<reference evidence="2 3" key="1">
    <citation type="submission" date="2016-07" db="EMBL/GenBank/DDBJ databases">
        <title>Pervasive Adenine N6-methylation of Active Genes in Fungi.</title>
        <authorList>
            <consortium name="DOE Joint Genome Institute"/>
            <person name="Mondo S.J."/>
            <person name="Dannebaum R.O."/>
            <person name="Kuo R.C."/>
            <person name="Labutti K."/>
            <person name="Haridas S."/>
            <person name="Kuo A."/>
            <person name="Salamov A."/>
            <person name="Ahrendt S.R."/>
            <person name="Lipzen A."/>
            <person name="Sullivan W."/>
            <person name="Andreopoulos W.B."/>
            <person name="Clum A."/>
            <person name="Lindquist E."/>
            <person name="Daum C."/>
            <person name="Ramamoorthy G.K."/>
            <person name="Gryganskyi A."/>
            <person name="Culley D."/>
            <person name="Magnuson J.K."/>
            <person name="James T.Y."/>
            <person name="O'Malley M.A."/>
            <person name="Stajich J.E."/>
            <person name="Spatafora J.W."/>
            <person name="Visel A."/>
            <person name="Grigoriev I.V."/>
        </authorList>
    </citation>
    <scope>NUCLEOTIDE SEQUENCE [LARGE SCALE GENOMIC DNA]</scope>
    <source>
        <strain evidence="2 3">PL171</strain>
    </source>
</reference>
<keyword evidence="3" id="KW-1185">Reference proteome</keyword>
<name>A0A1Y2HIL5_9FUNG</name>
<organism evidence="2 3">
    <name type="scientific">Catenaria anguillulae PL171</name>
    <dbReference type="NCBI Taxonomy" id="765915"/>
    <lineage>
        <taxon>Eukaryota</taxon>
        <taxon>Fungi</taxon>
        <taxon>Fungi incertae sedis</taxon>
        <taxon>Blastocladiomycota</taxon>
        <taxon>Blastocladiomycetes</taxon>
        <taxon>Blastocladiales</taxon>
        <taxon>Catenariaceae</taxon>
        <taxon>Catenaria</taxon>
    </lineage>
</organism>
<comment type="caution">
    <text evidence="2">The sequence shown here is derived from an EMBL/GenBank/DDBJ whole genome shotgun (WGS) entry which is preliminary data.</text>
</comment>
<dbReference type="Proteomes" id="UP000193411">
    <property type="component" value="Unassembled WGS sequence"/>
</dbReference>
<feature type="compositionally biased region" description="Polar residues" evidence="1">
    <location>
        <begin position="56"/>
        <end position="70"/>
    </location>
</feature>
<feature type="region of interest" description="Disordered" evidence="1">
    <location>
        <begin position="41"/>
        <end position="70"/>
    </location>
</feature>
<gene>
    <name evidence="2" type="ORF">BCR44DRAFT_1437665</name>
</gene>
<sequence>MHLLPAALASVYQPPARQLQQDPIGSSMSCTAQARAPLRTAHGSIAVRTNPAQPPLQRNCTCTGTGSALR</sequence>
<evidence type="ECO:0000313" key="2">
    <source>
        <dbReference type="EMBL" id="ORZ33824.1"/>
    </source>
</evidence>
<accession>A0A1Y2HIL5</accession>
<proteinExistence type="predicted"/>
<dbReference type="EMBL" id="MCFL01000033">
    <property type="protein sequence ID" value="ORZ33824.1"/>
    <property type="molecule type" value="Genomic_DNA"/>
</dbReference>
<protein>
    <submittedName>
        <fullName evidence="2">Uncharacterized protein</fullName>
    </submittedName>
</protein>
<evidence type="ECO:0000256" key="1">
    <source>
        <dbReference type="SAM" id="MobiDB-lite"/>
    </source>
</evidence>
<evidence type="ECO:0000313" key="3">
    <source>
        <dbReference type="Proteomes" id="UP000193411"/>
    </source>
</evidence>
<dbReference type="AlphaFoldDB" id="A0A1Y2HIL5"/>